<evidence type="ECO:0000259" key="3">
    <source>
        <dbReference type="PROSITE" id="PS50013"/>
    </source>
</evidence>
<protein>
    <submittedName>
        <fullName evidence="4">Polycomb group protein Pc-like protein</fullName>
    </submittedName>
</protein>
<dbReference type="EMBL" id="MK537349">
    <property type="protein sequence ID" value="QEP99641.1"/>
    <property type="molecule type" value="mRNA"/>
</dbReference>
<dbReference type="GO" id="GO:0000785">
    <property type="term" value="C:chromatin"/>
    <property type="evidence" value="ECO:0007669"/>
    <property type="project" value="TreeGrafter"/>
</dbReference>
<feature type="domain" description="Chromo" evidence="3">
    <location>
        <begin position="16"/>
        <end position="75"/>
    </location>
</feature>
<dbReference type="InterPro" id="IPR023780">
    <property type="entry name" value="Chromo_domain"/>
</dbReference>
<dbReference type="SUPFAM" id="SSF54160">
    <property type="entry name" value="Chromo domain-like"/>
    <property type="match status" value="1"/>
</dbReference>
<gene>
    <name evidence="4" type="primary">pc</name>
</gene>
<dbReference type="InterPro" id="IPR052458">
    <property type="entry name" value="PcG_PRC1-like_component"/>
</dbReference>
<dbReference type="AlphaFoldDB" id="A0A5J6BU76"/>
<dbReference type="GO" id="GO:0003682">
    <property type="term" value="F:chromatin binding"/>
    <property type="evidence" value="ECO:0007669"/>
    <property type="project" value="TreeGrafter"/>
</dbReference>
<name>A0A5J6BU76_DUGJA</name>
<dbReference type="SMART" id="SM00298">
    <property type="entry name" value="CHROMO"/>
    <property type="match status" value="1"/>
</dbReference>
<dbReference type="GO" id="GO:0035102">
    <property type="term" value="C:PRC1 complex"/>
    <property type="evidence" value="ECO:0007669"/>
    <property type="project" value="TreeGrafter"/>
</dbReference>
<proteinExistence type="evidence at transcript level"/>
<accession>A0A5J6BU76</accession>
<reference evidence="4" key="1">
    <citation type="submission" date="2019-02" db="EMBL/GenBank/DDBJ databases">
        <authorList>
            <person name="Ma K."/>
        </authorList>
    </citation>
    <scope>NUCLEOTIDE SEQUENCE</scope>
</reference>
<dbReference type="PANTHER" id="PTHR46389">
    <property type="entry name" value="POLYCOMB GROUP PROTEIN PC"/>
    <property type="match status" value="1"/>
</dbReference>
<dbReference type="Pfam" id="PF00385">
    <property type="entry name" value="Chromo"/>
    <property type="match status" value="1"/>
</dbReference>
<organism evidence="4">
    <name type="scientific">Dugesia japonica</name>
    <name type="common">Planarian</name>
    <dbReference type="NCBI Taxonomy" id="6161"/>
    <lineage>
        <taxon>Eukaryota</taxon>
        <taxon>Metazoa</taxon>
        <taxon>Spiralia</taxon>
        <taxon>Lophotrochozoa</taxon>
        <taxon>Platyhelminthes</taxon>
        <taxon>Rhabditophora</taxon>
        <taxon>Seriata</taxon>
        <taxon>Tricladida</taxon>
        <taxon>Continenticola</taxon>
        <taxon>Geoplanoidea</taxon>
        <taxon>Dugesiidae</taxon>
        <taxon>Dugesia</taxon>
    </lineage>
</organism>
<dbReference type="PROSITE" id="PS50013">
    <property type="entry name" value="CHROMO_2"/>
    <property type="match status" value="1"/>
</dbReference>
<evidence type="ECO:0000256" key="1">
    <source>
        <dbReference type="ARBA" id="ARBA00004123"/>
    </source>
</evidence>
<dbReference type="InterPro" id="IPR023779">
    <property type="entry name" value="Chromodomain_CS"/>
</dbReference>
<comment type="subcellular location">
    <subcellularLocation>
        <location evidence="1">Nucleus</location>
    </subcellularLocation>
</comment>
<evidence type="ECO:0000256" key="2">
    <source>
        <dbReference type="ARBA" id="ARBA00023242"/>
    </source>
</evidence>
<keyword evidence="2" id="KW-0539">Nucleus</keyword>
<dbReference type="InterPro" id="IPR016197">
    <property type="entry name" value="Chromo-like_dom_sf"/>
</dbReference>
<dbReference type="PANTHER" id="PTHR46389:SF3">
    <property type="entry name" value="POLYCOMB GROUP PROTEIN PC"/>
    <property type="match status" value="1"/>
</dbReference>
<dbReference type="Gene3D" id="2.40.50.40">
    <property type="match status" value="1"/>
</dbReference>
<evidence type="ECO:0000313" key="4">
    <source>
        <dbReference type="EMBL" id="QEP99641.1"/>
    </source>
</evidence>
<dbReference type="PROSITE" id="PS00598">
    <property type="entry name" value="CHROMO_1"/>
    <property type="match status" value="1"/>
</dbReference>
<sequence>MRKRKFSSNEAVSDVFIVETICKKKIRSNKEPLYFIKWKDWDDKYNTWEPQSNILDKSLIDIFEEEQREKNKIKKDKELETSKDIKLPEIPVESHKEIPVVDVKSVEKPDKQEKLIKPPNETEVVRPKICLKIPKHRIHAPCADSKEKSKETDVYNQEIEKSRKSLSVDDDWRFSKFSPNYFSNDECLSKVSIPENPSREMRSPNKIDCYKNSDSLLRKPRKLLSINEYSAKMKKHHKKSKHEKIQKLEDRRHKHFLQYQNRHEINVENKVEQKSESKTVRPQYERPLISLENKIESWSKTSSDKDVFSETLKDEDTKPVLQKFKYHANTIVTDVTVRNLSVTIREMPYEDFIDTDSSRYLMIKVPIQSDWLVRYQGMSDKNVMADNDSEIEEINDIKENNVSENQVENIISPKKLLERFSETIIPGLRPPSRPRSVDSYKTVIDKSYSGIIRNPFSATTSPLKTPVDCQVQMNTESNTCNKSPLQVIVDDCEEVDVVGGIESDHSFVGSLQSETVTMSTQIRQSLPTNTSPVTSIIQSLLQSYSYNHSMIMPPLQAAPWIESQDPNNQMYHISRHNNNNSNNIHLISNNNTCLPQNSIEQSMLKYTENACLSLYRQPASLLSDIYNLTTSQDMPIDLSFK</sequence>
<dbReference type="GO" id="GO:0000122">
    <property type="term" value="P:negative regulation of transcription by RNA polymerase II"/>
    <property type="evidence" value="ECO:0007669"/>
    <property type="project" value="TreeGrafter"/>
</dbReference>
<dbReference type="InterPro" id="IPR000953">
    <property type="entry name" value="Chromo/chromo_shadow_dom"/>
</dbReference>